<reference evidence="3 4" key="1">
    <citation type="journal article" date="2012" name="Genome Biol.">
        <title>Genome and low-iron response of an oceanic diatom adapted to chronic iron limitation.</title>
        <authorList>
            <person name="Lommer M."/>
            <person name="Specht M."/>
            <person name="Roy A.S."/>
            <person name="Kraemer L."/>
            <person name="Andreson R."/>
            <person name="Gutowska M.A."/>
            <person name="Wolf J."/>
            <person name="Bergner S.V."/>
            <person name="Schilhabel M.B."/>
            <person name="Klostermeier U.C."/>
            <person name="Beiko R.G."/>
            <person name="Rosenstiel P."/>
            <person name="Hippler M."/>
            <person name="Laroche J."/>
        </authorList>
    </citation>
    <scope>NUCLEOTIDE SEQUENCE [LARGE SCALE GENOMIC DNA]</scope>
    <source>
        <strain evidence="3 4">CCMP1005</strain>
    </source>
</reference>
<sequence>MKVVAIVSFLIVTSSVAAAAVPGWFRQSGIVLHMIPRGGDMMPDFMDFMTLADDTMGPAVYGYANPYTTSGKKDAIQEVKSSRKGVKGVAEEEDDEDEHSFLHAMLHKGDKH</sequence>
<feature type="signal peptide" evidence="2">
    <location>
        <begin position="1"/>
        <end position="19"/>
    </location>
</feature>
<gene>
    <name evidence="3" type="ORF">THAOC_00661</name>
</gene>
<dbReference type="AlphaFoldDB" id="K0TIR1"/>
<name>K0TIR1_THAOC</name>
<feature type="region of interest" description="Disordered" evidence="1">
    <location>
        <begin position="74"/>
        <end position="99"/>
    </location>
</feature>
<evidence type="ECO:0000313" key="4">
    <source>
        <dbReference type="Proteomes" id="UP000266841"/>
    </source>
</evidence>
<evidence type="ECO:0000313" key="3">
    <source>
        <dbReference type="EMBL" id="EJK77505.1"/>
    </source>
</evidence>
<comment type="caution">
    <text evidence="3">The sequence shown here is derived from an EMBL/GenBank/DDBJ whole genome shotgun (WGS) entry which is preliminary data.</text>
</comment>
<proteinExistence type="predicted"/>
<dbReference type="EMBL" id="AGNL01000781">
    <property type="protein sequence ID" value="EJK77505.1"/>
    <property type="molecule type" value="Genomic_DNA"/>
</dbReference>
<keyword evidence="2" id="KW-0732">Signal</keyword>
<keyword evidence="4" id="KW-1185">Reference proteome</keyword>
<accession>K0TIR1</accession>
<evidence type="ECO:0000256" key="2">
    <source>
        <dbReference type="SAM" id="SignalP"/>
    </source>
</evidence>
<feature type="non-terminal residue" evidence="3">
    <location>
        <position position="112"/>
    </location>
</feature>
<feature type="chain" id="PRO_5003841125" evidence="2">
    <location>
        <begin position="20"/>
        <end position="112"/>
    </location>
</feature>
<organism evidence="3 4">
    <name type="scientific">Thalassiosira oceanica</name>
    <name type="common">Marine diatom</name>
    <dbReference type="NCBI Taxonomy" id="159749"/>
    <lineage>
        <taxon>Eukaryota</taxon>
        <taxon>Sar</taxon>
        <taxon>Stramenopiles</taxon>
        <taxon>Ochrophyta</taxon>
        <taxon>Bacillariophyta</taxon>
        <taxon>Coscinodiscophyceae</taxon>
        <taxon>Thalassiosirophycidae</taxon>
        <taxon>Thalassiosirales</taxon>
        <taxon>Thalassiosiraceae</taxon>
        <taxon>Thalassiosira</taxon>
    </lineage>
</organism>
<protein>
    <submittedName>
        <fullName evidence="3">Uncharacterized protein</fullName>
    </submittedName>
</protein>
<evidence type="ECO:0000256" key="1">
    <source>
        <dbReference type="SAM" id="MobiDB-lite"/>
    </source>
</evidence>
<dbReference type="Proteomes" id="UP000266841">
    <property type="component" value="Unassembled WGS sequence"/>
</dbReference>